<proteinExistence type="predicted"/>
<feature type="transmembrane region" description="Helical" evidence="1">
    <location>
        <begin position="159"/>
        <end position="180"/>
    </location>
</feature>
<accession>A0ABU9UD50</accession>
<evidence type="ECO:0000256" key="1">
    <source>
        <dbReference type="SAM" id="Phobius"/>
    </source>
</evidence>
<evidence type="ECO:0000313" key="2">
    <source>
        <dbReference type="EMBL" id="MEM5948589.1"/>
    </source>
</evidence>
<dbReference type="EMBL" id="JBCHKQ010000004">
    <property type="protein sequence ID" value="MEM5948589.1"/>
    <property type="molecule type" value="Genomic_DNA"/>
</dbReference>
<feature type="transmembrane region" description="Helical" evidence="1">
    <location>
        <begin position="6"/>
        <end position="26"/>
    </location>
</feature>
<protein>
    <submittedName>
        <fullName evidence="2">YggT family protein</fullName>
    </submittedName>
</protein>
<keyword evidence="1" id="KW-0472">Membrane</keyword>
<dbReference type="Proteomes" id="UP001466331">
    <property type="component" value="Unassembled WGS sequence"/>
</dbReference>
<feature type="transmembrane region" description="Helical" evidence="1">
    <location>
        <begin position="94"/>
        <end position="120"/>
    </location>
</feature>
<dbReference type="RefSeq" id="WP_420070040.1">
    <property type="nucleotide sequence ID" value="NZ_JBCHKQ010000004.1"/>
</dbReference>
<keyword evidence="1" id="KW-0812">Transmembrane</keyword>
<dbReference type="InterPro" id="IPR003425">
    <property type="entry name" value="CCB3/YggT"/>
</dbReference>
<sequence>MLQTIMLFMSSLITVYMLAIVLRIFLSWFSMTRGYPDNNFISKITDPYINIFKRISFLRTSMMDFSPVAAILVLSVLNTIFVRLTEGQDVSFSLVLGIIVLSIWSVALFFVIFIIILIVIRIISVFFHVSSVHPVWYTIDNILSPMTYRLTRLIFKNRLIPYPAALALLGTILTISAILANKLVEDFIVGKLIALIPV</sequence>
<reference evidence="2 3" key="1">
    <citation type="submission" date="2024-03" db="EMBL/GenBank/DDBJ databases">
        <title>Ignisphaera cupida sp. nov., a hyperthermophilic hydrolytic archaeon from a hot spring of Kamchatka, and proposal of Ignisphaeraceae fam. nov.</title>
        <authorList>
            <person name="Podosokorskaya O.A."/>
            <person name="Elcheninov A.G."/>
            <person name="Maltseva A.I."/>
            <person name="Zayulina K.S."/>
            <person name="Novikov A."/>
            <person name="Merkel A.Y."/>
        </authorList>
    </citation>
    <scope>NUCLEOTIDE SEQUENCE [LARGE SCALE GENOMIC DNA]</scope>
    <source>
        <strain evidence="2 3">38H-sp</strain>
    </source>
</reference>
<keyword evidence="3" id="KW-1185">Reference proteome</keyword>
<name>A0ABU9UD50_9SPIR</name>
<dbReference type="Pfam" id="PF02325">
    <property type="entry name" value="CCB3_YggT"/>
    <property type="match status" value="1"/>
</dbReference>
<keyword evidence="1" id="KW-1133">Transmembrane helix</keyword>
<evidence type="ECO:0000313" key="3">
    <source>
        <dbReference type="Proteomes" id="UP001466331"/>
    </source>
</evidence>
<gene>
    <name evidence="2" type="ORF">WKV44_08535</name>
</gene>
<organism evidence="2 3">
    <name type="scientific">Rarispira pelagica</name>
    <dbReference type="NCBI Taxonomy" id="3141764"/>
    <lineage>
        <taxon>Bacteria</taxon>
        <taxon>Pseudomonadati</taxon>
        <taxon>Spirochaetota</taxon>
        <taxon>Spirochaetia</taxon>
        <taxon>Winmispirales</taxon>
        <taxon>Winmispiraceae</taxon>
        <taxon>Rarispira</taxon>
    </lineage>
</organism>
<comment type="caution">
    <text evidence="2">The sequence shown here is derived from an EMBL/GenBank/DDBJ whole genome shotgun (WGS) entry which is preliminary data.</text>
</comment>
<feature type="transmembrane region" description="Helical" evidence="1">
    <location>
        <begin position="62"/>
        <end position="82"/>
    </location>
</feature>